<keyword evidence="8" id="KW-1185">Reference proteome</keyword>
<dbReference type="NCBIfam" id="NF040570">
    <property type="entry name" value="guided_TnpB"/>
    <property type="match status" value="1"/>
</dbReference>
<keyword evidence="3" id="KW-0238">DNA-binding</keyword>
<accession>A0A1L8STZ8</accession>
<keyword evidence="4" id="KW-0175">Coiled coil</keyword>
<evidence type="ECO:0000259" key="6">
    <source>
        <dbReference type="Pfam" id="PF12323"/>
    </source>
</evidence>
<comment type="caution">
    <text evidence="7">The sequence shown here is derived from an EMBL/GenBank/DDBJ whole genome shotgun (WGS) entry which is preliminary data.</text>
</comment>
<gene>
    <name evidence="7" type="ORF">RV00_GL002598</name>
</gene>
<dbReference type="STRING" id="319970.RV00_GL002598"/>
<sequence length="389" mass="46247">MKRSLISREGKNDSRKKIRLCPTNEQLMKLWQSAGTARWVYNYTISMQRMNYRFNNGGFLSDQVIRKHITKMKKRPKYYWLSLVSNNIAKQAVKDACDAYKKWFHVIDGSSNLYVEIPKYKTKKKTTPSFYNDSTRIKFKDKSVLLEKIGWVKSNVNLPVNKKVYNPRISFDGKYWYLAVGLEVDQITYPISGTLGICLDGTYPVVLSTGEKFTSINQTDTMRKLEKKLARLKQQHRRKIRMNEDKLFVEKKNLHKLEIRIQLIYRKISNIRENYWHYVTMTILRKRPEKIVISYLPLHELMKKQEHQKRLSKECYYELKRQLHYKCEELNIDFTEVAPTDPCSKICYRCKSMNFNLLESGVVYQCLECNNTILKDRNTSLNLIDYSIN</sequence>
<dbReference type="GO" id="GO:0003677">
    <property type="term" value="F:DNA binding"/>
    <property type="evidence" value="ECO:0007669"/>
    <property type="project" value="UniProtKB-KW"/>
</dbReference>
<dbReference type="EMBL" id="JXKM01000006">
    <property type="protein sequence ID" value="OJG35413.1"/>
    <property type="molecule type" value="Genomic_DNA"/>
</dbReference>
<organism evidence="7 8">
    <name type="scientific">Enterococcus devriesei</name>
    <dbReference type="NCBI Taxonomy" id="319970"/>
    <lineage>
        <taxon>Bacteria</taxon>
        <taxon>Bacillati</taxon>
        <taxon>Bacillota</taxon>
        <taxon>Bacilli</taxon>
        <taxon>Lactobacillales</taxon>
        <taxon>Enterococcaceae</taxon>
        <taxon>Enterococcus</taxon>
    </lineage>
</organism>
<keyword evidence="2" id="KW-0862">Zinc</keyword>
<dbReference type="Pfam" id="PF12323">
    <property type="entry name" value="HTH_OrfB_IS605"/>
    <property type="match status" value="1"/>
</dbReference>
<evidence type="ECO:0000256" key="3">
    <source>
        <dbReference type="ARBA" id="ARBA00023125"/>
    </source>
</evidence>
<feature type="coiled-coil region" evidence="4">
    <location>
        <begin position="215"/>
        <end position="274"/>
    </location>
</feature>
<name>A0A1L8STZ8_9ENTE</name>
<dbReference type="InterPro" id="IPR010095">
    <property type="entry name" value="Cas12f1-like_TNB"/>
</dbReference>
<dbReference type="InterPro" id="IPR021027">
    <property type="entry name" value="Transposase_put_HTH"/>
</dbReference>
<feature type="domain" description="Transposase putative helix-turn-helix" evidence="6">
    <location>
        <begin position="16"/>
        <end position="53"/>
    </location>
</feature>
<evidence type="ECO:0000313" key="8">
    <source>
        <dbReference type="Proteomes" id="UP000183700"/>
    </source>
</evidence>
<feature type="domain" description="Cas12f1-like TNB" evidence="5">
    <location>
        <begin position="316"/>
        <end position="383"/>
    </location>
</feature>
<evidence type="ECO:0000256" key="2">
    <source>
        <dbReference type="ARBA" id="ARBA00022833"/>
    </source>
</evidence>
<dbReference type="Pfam" id="PF07282">
    <property type="entry name" value="Cas12f1-like_TNB"/>
    <property type="match status" value="1"/>
</dbReference>
<evidence type="ECO:0000259" key="5">
    <source>
        <dbReference type="Pfam" id="PF07282"/>
    </source>
</evidence>
<dbReference type="GO" id="GO:0046872">
    <property type="term" value="F:metal ion binding"/>
    <property type="evidence" value="ECO:0007669"/>
    <property type="project" value="UniProtKB-KW"/>
</dbReference>
<keyword evidence="1" id="KW-0479">Metal-binding</keyword>
<reference evidence="7 8" key="1">
    <citation type="submission" date="2014-12" db="EMBL/GenBank/DDBJ databases">
        <title>Draft genome sequences of 29 type strains of Enterococci.</title>
        <authorList>
            <person name="Zhong Z."/>
            <person name="Sun Z."/>
            <person name="Liu W."/>
            <person name="Zhang W."/>
            <person name="Zhang H."/>
        </authorList>
    </citation>
    <scope>NUCLEOTIDE SEQUENCE [LARGE SCALE GENOMIC DNA]</scope>
    <source>
        <strain evidence="7 8">DSM 22802</strain>
    </source>
</reference>
<protein>
    <submittedName>
        <fullName evidence="7">IS605 OrfB family transposase</fullName>
    </submittedName>
</protein>
<dbReference type="RefSeq" id="WP_276327100.1">
    <property type="nucleotide sequence ID" value="NZ_JBHLVS010000013.1"/>
</dbReference>
<evidence type="ECO:0000313" key="7">
    <source>
        <dbReference type="EMBL" id="OJG35413.1"/>
    </source>
</evidence>
<proteinExistence type="predicted"/>
<evidence type="ECO:0000256" key="1">
    <source>
        <dbReference type="ARBA" id="ARBA00022723"/>
    </source>
</evidence>
<evidence type="ECO:0000256" key="4">
    <source>
        <dbReference type="SAM" id="Coils"/>
    </source>
</evidence>
<dbReference type="AlphaFoldDB" id="A0A1L8STZ8"/>
<dbReference type="Proteomes" id="UP000183700">
    <property type="component" value="Unassembled WGS sequence"/>
</dbReference>